<name>A0A8J5JB66_HOMAM</name>
<dbReference type="EMBL" id="JAHLQT010045843">
    <property type="protein sequence ID" value="KAG7154023.1"/>
    <property type="molecule type" value="Genomic_DNA"/>
</dbReference>
<evidence type="ECO:0000313" key="4">
    <source>
        <dbReference type="Proteomes" id="UP000747542"/>
    </source>
</evidence>
<feature type="signal peptide" evidence="2">
    <location>
        <begin position="1"/>
        <end position="19"/>
    </location>
</feature>
<protein>
    <recommendedName>
        <fullName evidence="5">WAP domain-containing protein</fullName>
    </recommendedName>
</protein>
<feature type="chain" id="PRO_5035194826" description="WAP domain-containing protein" evidence="2">
    <location>
        <begin position="20"/>
        <end position="273"/>
    </location>
</feature>
<keyword evidence="4" id="KW-1185">Reference proteome</keyword>
<keyword evidence="1" id="KW-0472">Membrane</keyword>
<dbReference type="Proteomes" id="UP000747542">
    <property type="component" value="Unassembled WGS sequence"/>
</dbReference>
<gene>
    <name evidence="3" type="ORF">Hamer_G020087</name>
</gene>
<reference evidence="3" key="1">
    <citation type="journal article" date="2021" name="Sci. Adv.">
        <title>The American lobster genome reveals insights on longevity, neural, and immune adaptations.</title>
        <authorList>
            <person name="Polinski J.M."/>
            <person name="Zimin A.V."/>
            <person name="Clark K.F."/>
            <person name="Kohn A.B."/>
            <person name="Sadowski N."/>
            <person name="Timp W."/>
            <person name="Ptitsyn A."/>
            <person name="Khanna P."/>
            <person name="Romanova D.Y."/>
            <person name="Williams P."/>
            <person name="Greenwood S.J."/>
            <person name="Moroz L.L."/>
            <person name="Walt D.R."/>
            <person name="Bodnar A.G."/>
        </authorList>
    </citation>
    <scope>NUCLEOTIDE SEQUENCE</scope>
    <source>
        <strain evidence="3">GMGI-L3</strain>
    </source>
</reference>
<evidence type="ECO:0008006" key="5">
    <source>
        <dbReference type="Google" id="ProtNLM"/>
    </source>
</evidence>
<feature type="transmembrane region" description="Helical" evidence="1">
    <location>
        <begin position="123"/>
        <end position="144"/>
    </location>
</feature>
<dbReference type="AlphaFoldDB" id="A0A8J5JB66"/>
<accession>A0A8J5JB66</accession>
<keyword evidence="1" id="KW-0812">Transmembrane</keyword>
<sequence length="273" mass="30142">MFTLTFLLLSISLCLTGKSNPVRDENVAEAEIELGEEAPDIMGQGWSVVAQIDEDKPDTSVAVSGDLNGELLMQRSFEVPYRQERGDPKSLPVTTTDTPHSVLEQQGRASVVTGRGCNMIVQAMAQMCVIVVIVMAAMVCVAGFRVPLVPPPGPAPASNCQYWCRTPENRFYCCQHSGYCPATRAVCPITRKPLQDHLPRVDYNGVTFPDLPKFCATDGSCEGYEKCCFDRCFRRHVCKFAFSEDGPLTYSDEAGLQADVVQHTFAYDPHRFV</sequence>
<proteinExistence type="predicted"/>
<comment type="caution">
    <text evidence="3">The sequence shown here is derived from an EMBL/GenBank/DDBJ whole genome shotgun (WGS) entry which is preliminary data.</text>
</comment>
<organism evidence="3 4">
    <name type="scientific">Homarus americanus</name>
    <name type="common">American lobster</name>
    <dbReference type="NCBI Taxonomy" id="6706"/>
    <lineage>
        <taxon>Eukaryota</taxon>
        <taxon>Metazoa</taxon>
        <taxon>Ecdysozoa</taxon>
        <taxon>Arthropoda</taxon>
        <taxon>Crustacea</taxon>
        <taxon>Multicrustacea</taxon>
        <taxon>Malacostraca</taxon>
        <taxon>Eumalacostraca</taxon>
        <taxon>Eucarida</taxon>
        <taxon>Decapoda</taxon>
        <taxon>Pleocyemata</taxon>
        <taxon>Astacidea</taxon>
        <taxon>Nephropoidea</taxon>
        <taxon>Nephropidae</taxon>
        <taxon>Homarus</taxon>
    </lineage>
</organism>
<evidence type="ECO:0000313" key="3">
    <source>
        <dbReference type="EMBL" id="KAG7154023.1"/>
    </source>
</evidence>
<keyword evidence="2" id="KW-0732">Signal</keyword>
<evidence type="ECO:0000256" key="2">
    <source>
        <dbReference type="SAM" id="SignalP"/>
    </source>
</evidence>
<evidence type="ECO:0000256" key="1">
    <source>
        <dbReference type="SAM" id="Phobius"/>
    </source>
</evidence>
<keyword evidence="1" id="KW-1133">Transmembrane helix</keyword>